<dbReference type="Proteomes" id="UP000777438">
    <property type="component" value="Unassembled WGS sequence"/>
</dbReference>
<sequence>MAVPLMADREPYPEPSRTPSPLTTKEQLLETDNSANMSENHGYMHPLSFHPSRSADETYPRARQPASVPRGIEWWWWWEIGAIILSICCIIAIAGILSYINNMPIAEWTRRHRISANSLISVLTTISKGAMMVPIASCINQPRRLGNIELFDEASRGPWGSFVFLWSLNLRALTASALAIVTLLALGIEPSAQQILEIATRLDTLRNATVKIPFATNYASSTLCRLDAVQNEQGSSFYLDEESIFDASWNNNLIKRQSTIMTGATGTTAEVEFVCPEPAHECRWGNFTTLGICGEANNVTADIKPVCSEASDDSDSSLVSCAFDFEKVRNSSSLGPSFALPANTWNVPDPINMTWRLAPYNGFTYLAAIGSLGYNNGGGNLDIVRHSRTDQRESKDPVPMEAWIVQWYWCEYQYTEVVASPARIKTSNMTTEPLYRIEGSYVRTSNTTIRIPNYYIYHANSTGHNYTIENVNSTDSGLFSYLADAFTNNLVHDGNYGTLMGTKGQNLDKGLNLGGFLHGADLHRFAKNMAQSLTVQVRQGGSAGDNGNSESFRGTATYTVTFYRVRWGWLTLPFAEALATAVLLAYTVFASRQKPLFKSSQLAYLAYGLGATDREVLQVGDLHLSGSGLGNTAGDIVVKFKVNQYGRPGFMRT</sequence>
<feature type="transmembrane region" description="Helical" evidence="2">
    <location>
        <begin position="75"/>
        <end position="100"/>
    </location>
</feature>
<proteinExistence type="predicted"/>
<dbReference type="Pfam" id="PF11374">
    <property type="entry name" value="DUF3176"/>
    <property type="match status" value="1"/>
</dbReference>
<evidence type="ECO:0000256" key="1">
    <source>
        <dbReference type="SAM" id="MobiDB-lite"/>
    </source>
</evidence>
<feature type="transmembrane region" description="Helical" evidence="2">
    <location>
        <begin position="567"/>
        <end position="589"/>
    </location>
</feature>
<keyword evidence="4" id="KW-1185">Reference proteome</keyword>
<feature type="region of interest" description="Disordered" evidence="1">
    <location>
        <begin position="1"/>
        <end position="25"/>
    </location>
</feature>
<name>A0A9P8VTY1_9HYPO</name>
<reference evidence="3 4" key="1">
    <citation type="journal article" date="2021" name="Nat. Commun.">
        <title>Genetic determinants of endophytism in the Arabidopsis root mycobiome.</title>
        <authorList>
            <person name="Mesny F."/>
            <person name="Miyauchi S."/>
            <person name="Thiergart T."/>
            <person name="Pickel B."/>
            <person name="Atanasova L."/>
            <person name="Karlsson M."/>
            <person name="Huettel B."/>
            <person name="Barry K.W."/>
            <person name="Haridas S."/>
            <person name="Chen C."/>
            <person name="Bauer D."/>
            <person name="Andreopoulos W."/>
            <person name="Pangilinan J."/>
            <person name="LaButti K."/>
            <person name="Riley R."/>
            <person name="Lipzen A."/>
            <person name="Clum A."/>
            <person name="Drula E."/>
            <person name="Henrissat B."/>
            <person name="Kohler A."/>
            <person name="Grigoriev I.V."/>
            <person name="Martin F.M."/>
            <person name="Hacquard S."/>
        </authorList>
    </citation>
    <scope>NUCLEOTIDE SEQUENCE [LARGE SCALE GENOMIC DNA]</scope>
    <source>
        <strain evidence="3 4">MPI-CAGE-CH-0241</strain>
    </source>
</reference>
<keyword evidence="2" id="KW-0812">Transmembrane</keyword>
<accession>A0A9P8VTY1</accession>
<keyword evidence="2" id="KW-0472">Membrane</keyword>
<dbReference type="InterPro" id="IPR021514">
    <property type="entry name" value="DUF3176"/>
</dbReference>
<comment type="caution">
    <text evidence="3">The sequence shown here is derived from an EMBL/GenBank/DDBJ whole genome shotgun (WGS) entry which is preliminary data.</text>
</comment>
<dbReference type="PANTHER" id="PTHR35394">
    <property type="entry name" value="DUF3176 DOMAIN-CONTAINING PROTEIN"/>
    <property type="match status" value="1"/>
</dbReference>
<dbReference type="EMBL" id="JAGPYM010000029">
    <property type="protein sequence ID" value="KAH6879439.1"/>
    <property type="molecule type" value="Genomic_DNA"/>
</dbReference>
<dbReference type="PANTHER" id="PTHR35394:SF5">
    <property type="entry name" value="DUF3176 DOMAIN-CONTAINING PROTEIN"/>
    <property type="match status" value="1"/>
</dbReference>
<dbReference type="OrthoDB" id="5376804at2759"/>
<evidence type="ECO:0000256" key="2">
    <source>
        <dbReference type="SAM" id="Phobius"/>
    </source>
</evidence>
<gene>
    <name evidence="3" type="ORF">B0T10DRAFT_551993</name>
</gene>
<keyword evidence="2" id="KW-1133">Transmembrane helix</keyword>
<organism evidence="3 4">
    <name type="scientific">Thelonectria olida</name>
    <dbReference type="NCBI Taxonomy" id="1576542"/>
    <lineage>
        <taxon>Eukaryota</taxon>
        <taxon>Fungi</taxon>
        <taxon>Dikarya</taxon>
        <taxon>Ascomycota</taxon>
        <taxon>Pezizomycotina</taxon>
        <taxon>Sordariomycetes</taxon>
        <taxon>Hypocreomycetidae</taxon>
        <taxon>Hypocreales</taxon>
        <taxon>Nectriaceae</taxon>
        <taxon>Thelonectria</taxon>
    </lineage>
</organism>
<dbReference type="AlphaFoldDB" id="A0A9P8VTY1"/>
<protein>
    <submittedName>
        <fullName evidence="3">Uncharacterized protein</fullName>
    </submittedName>
</protein>
<evidence type="ECO:0000313" key="3">
    <source>
        <dbReference type="EMBL" id="KAH6879439.1"/>
    </source>
</evidence>
<evidence type="ECO:0000313" key="4">
    <source>
        <dbReference type="Proteomes" id="UP000777438"/>
    </source>
</evidence>